<accession>A0A1H1RVU1</accession>
<evidence type="ECO:0000256" key="2">
    <source>
        <dbReference type="ARBA" id="ARBA00023239"/>
    </source>
</evidence>
<evidence type="ECO:0000259" key="3">
    <source>
        <dbReference type="SMART" id="SM01007"/>
    </source>
</evidence>
<gene>
    <name evidence="4" type="ORF">SAMN04488570_1791</name>
</gene>
<dbReference type="InterPro" id="IPR036409">
    <property type="entry name" value="Aldolase_II/adducin_N_sf"/>
</dbReference>
<evidence type="ECO:0000256" key="1">
    <source>
        <dbReference type="ARBA" id="ARBA00022723"/>
    </source>
</evidence>
<proteinExistence type="predicted"/>
<dbReference type="Pfam" id="PF00596">
    <property type="entry name" value="Aldolase_II"/>
    <property type="match status" value="1"/>
</dbReference>
<organism evidence="4 5">
    <name type="scientific">Nocardioides scoriae</name>
    <dbReference type="NCBI Taxonomy" id="642780"/>
    <lineage>
        <taxon>Bacteria</taxon>
        <taxon>Bacillati</taxon>
        <taxon>Actinomycetota</taxon>
        <taxon>Actinomycetes</taxon>
        <taxon>Propionibacteriales</taxon>
        <taxon>Nocardioidaceae</taxon>
        <taxon>Nocardioides</taxon>
    </lineage>
</organism>
<dbReference type="GO" id="GO:0016832">
    <property type="term" value="F:aldehyde-lyase activity"/>
    <property type="evidence" value="ECO:0007669"/>
    <property type="project" value="TreeGrafter"/>
</dbReference>
<dbReference type="OrthoDB" id="9774430at2"/>
<dbReference type="Gene3D" id="3.40.225.10">
    <property type="entry name" value="Class II aldolase/adducin N-terminal domain"/>
    <property type="match status" value="1"/>
</dbReference>
<dbReference type="STRING" id="642780.SAMN04488570_1791"/>
<reference evidence="5" key="1">
    <citation type="submission" date="2016-10" db="EMBL/GenBank/DDBJ databases">
        <authorList>
            <person name="Varghese N."/>
            <person name="Submissions S."/>
        </authorList>
    </citation>
    <scope>NUCLEOTIDE SEQUENCE [LARGE SCALE GENOMIC DNA]</scope>
    <source>
        <strain evidence="5">DSM 22127</strain>
    </source>
</reference>
<dbReference type="GO" id="GO:0005829">
    <property type="term" value="C:cytosol"/>
    <property type="evidence" value="ECO:0007669"/>
    <property type="project" value="TreeGrafter"/>
</dbReference>
<dbReference type="RefSeq" id="WP_091728607.1">
    <property type="nucleotide sequence ID" value="NZ_LT629757.1"/>
</dbReference>
<evidence type="ECO:0000313" key="5">
    <source>
        <dbReference type="Proteomes" id="UP000198859"/>
    </source>
</evidence>
<sequence length="261" mass="27673">MTTLHLPELVSEELLTLTRELGRPDRDLVILAEGNTSQRLDDGRVVVKASGARMRDVTADDFVTVDVDPLVELITDPSATQADLTRALVATGVEGEGGAPRRGSIETLVHVAVQAVAPAAYVGHTHPTEVVGLLSSPVAEEAFARAAYSDEAVVIGRPLFVPYAQPGIDLGRVYHRCLLEHVDREGALPQLVLLANHGIVAIAPTPEGIEGISEMAVKAAAVRRIAYSVGGLRALSDEAVAKFFARDDVAERRGNLAAGRL</sequence>
<dbReference type="PANTHER" id="PTHR22789:SF0">
    <property type="entry name" value="3-OXO-TETRONATE 4-PHOSPHATE DECARBOXYLASE-RELATED"/>
    <property type="match status" value="1"/>
</dbReference>
<feature type="domain" description="Class II aldolase/adducin N-terminal" evidence="3">
    <location>
        <begin position="12"/>
        <end position="224"/>
    </location>
</feature>
<keyword evidence="5" id="KW-1185">Reference proteome</keyword>
<dbReference type="GO" id="GO:0019323">
    <property type="term" value="P:pentose catabolic process"/>
    <property type="evidence" value="ECO:0007669"/>
    <property type="project" value="TreeGrafter"/>
</dbReference>
<keyword evidence="1" id="KW-0479">Metal-binding</keyword>
<dbReference type="PANTHER" id="PTHR22789">
    <property type="entry name" value="FUCULOSE PHOSPHATE ALDOLASE"/>
    <property type="match status" value="1"/>
</dbReference>
<name>A0A1H1RVU1_9ACTN</name>
<evidence type="ECO:0000313" key="4">
    <source>
        <dbReference type="EMBL" id="SDS39850.1"/>
    </source>
</evidence>
<dbReference type="EMBL" id="LT629757">
    <property type="protein sequence ID" value="SDS39850.1"/>
    <property type="molecule type" value="Genomic_DNA"/>
</dbReference>
<dbReference type="SMART" id="SM01007">
    <property type="entry name" value="Aldolase_II"/>
    <property type="match status" value="1"/>
</dbReference>
<dbReference type="SUPFAM" id="SSF53639">
    <property type="entry name" value="AraD/HMP-PK domain-like"/>
    <property type="match status" value="1"/>
</dbReference>
<dbReference type="InterPro" id="IPR001303">
    <property type="entry name" value="Aldolase_II/adducin_N"/>
</dbReference>
<dbReference type="Proteomes" id="UP000198859">
    <property type="component" value="Chromosome I"/>
</dbReference>
<dbReference type="GO" id="GO:0046872">
    <property type="term" value="F:metal ion binding"/>
    <property type="evidence" value="ECO:0007669"/>
    <property type="project" value="UniProtKB-KW"/>
</dbReference>
<keyword evidence="2" id="KW-0456">Lyase</keyword>
<protein>
    <submittedName>
        <fullName evidence="4">Class II Aldolase and Adducin N-terminal domain-containing protein</fullName>
    </submittedName>
</protein>
<dbReference type="InterPro" id="IPR050197">
    <property type="entry name" value="Aldolase_class_II_sugar_metab"/>
</dbReference>
<dbReference type="AlphaFoldDB" id="A0A1H1RVU1"/>